<proteinExistence type="predicted"/>
<evidence type="ECO:0000259" key="1">
    <source>
        <dbReference type="PROSITE" id="PS50181"/>
    </source>
</evidence>
<dbReference type="SUPFAM" id="SSF81383">
    <property type="entry name" value="F-box domain"/>
    <property type="match status" value="1"/>
</dbReference>
<dbReference type="InterPro" id="IPR036047">
    <property type="entry name" value="F-box-like_dom_sf"/>
</dbReference>
<accession>A0ABM5JRX5</accession>
<dbReference type="InterPro" id="IPR001810">
    <property type="entry name" value="F-box_dom"/>
</dbReference>
<name>A0ABM5JRX5_DIAVI</name>
<feature type="domain" description="F-box" evidence="1">
    <location>
        <begin position="50"/>
        <end position="99"/>
    </location>
</feature>
<evidence type="ECO:0000313" key="2">
    <source>
        <dbReference type="EnsemblMetazoa" id="XP_050500691.1"/>
    </source>
</evidence>
<dbReference type="EnsemblMetazoa" id="XM_050644734.1">
    <property type="protein sequence ID" value="XP_050500691.1"/>
    <property type="gene ID" value="LOC126880690"/>
</dbReference>
<evidence type="ECO:0000313" key="3">
    <source>
        <dbReference type="Proteomes" id="UP001652700"/>
    </source>
</evidence>
<reference evidence="2" key="1">
    <citation type="submission" date="2025-05" db="UniProtKB">
        <authorList>
            <consortium name="EnsemblMetazoa"/>
        </authorList>
    </citation>
    <scope>IDENTIFICATION</scope>
</reference>
<dbReference type="RefSeq" id="XP_050500691.1">
    <property type="nucleotide sequence ID" value="XM_050644734.1"/>
</dbReference>
<dbReference type="PROSITE" id="PS50181">
    <property type="entry name" value="FBOX"/>
    <property type="match status" value="1"/>
</dbReference>
<protein>
    <recommendedName>
        <fullName evidence="1">F-box domain-containing protein</fullName>
    </recommendedName>
</protein>
<dbReference type="Proteomes" id="UP001652700">
    <property type="component" value="Unplaced"/>
</dbReference>
<sequence>MDAKEEINNENDNETSETHLGYFTRSKRRKLENGRENYIKASTSTILKRKISILCLPNEVITIILSYLAGNELSKSIRLVSRRFKEISGNMLNNSFKKIGKTINTLISNTELSLRCINEDVELRCVLKLLNMLEILKQSYDIVIATVWRYVYNEYYVTTKTCLFAGKLIDVYFSFIYKFLKHPNLLYGSAIIDDYNLPSEVTKIVEMTKKFCVHFDKVIEEPISNFPPQSGCKLIDIFNCSQFSNSNVLAEKVVGKDSFVGEYCYFFQNSWFVAIPISSSKQSDWFHRRRMMHMRIRRIVLAHNELFLQQSQYERDLLLRADPTLYRTRAPENSVYTGFGDIGNNFFYYGVMNNGAFRQKFAEQLEEEGLYGVYPVDVDEVPNQEDVVAESNSESNILYRIPYLGFHAHIRVKCPLSFAPLRFLSTLDGSLVQRLKHNTEDKDTEGSVDIKVSFNCMSAAYPCLPTNYEYHENN</sequence>
<keyword evidence="3" id="KW-1185">Reference proteome</keyword>
<organism evidence="2 3">
    <name type="scientific">Diabrotica virgifera virgifera</name>
    <name type="common">western corn rootworm</name>
    <dbReference type="NCBI Taxonomy" id="50390"/>
    <lineage>
        <taxon>Eukaryota</taxon>
        <taxon>Metazoa</taxon>
        <taxon>Ecdysozoa</taxon>
        <taxon>Arthropoda</taxon>
        <taxon>Hexapoda</taxon>
        <taxon>Insecta</taxon>
        <taxon>Pterygota</taxon>
        <taxon>Neoptera</taxon>
        <taxon>Endopterygota</taxon>
        <taxon>Coleoptera</taxon>
        <taxon>Polyphaga</taxon>
        <taxon>Cucujiformia</taxon>
        <taxon>Chrysomeloidea</taxon>
        <taxon>Chrysomelidae</taxon>
        <taxon>Galerucinae</taxon>
        <taxon>Diabroticina</taxon>
        <taxon>Diabroticites</taxon>
        <taxon>Diabrotica</taxon>
    </lineage>
</organism>
<dbReference type="GeneID" id="126880690"/>